<accession>A0A1H4K2J2</accession>
<sequence length="93" mass="10545">MAQDQSLAVAEYSFYRVDDKAQFSVGFDRQNKAGFHPANAALKFRERSLTSTYNGRNEDCLLISEKPAQAYNIAPPSSLKDRYLRIQALVLRT</sequence>
<protein>
    <submittedName>
        <fullName evidence="1">Uncharacterized protein</fullName>
    </submittedName>
</protein>
<evidence type="ECO:0000313" key="1">
    <source>
        <dbReference type="EMBL" id="SEB52750.1"/>
    </source>
</evidence>
<dbReference type="AlphaFoldDB" id="A0A1H4K2J2"/>
<reference evidence="1 2" key="1">
    <citation type="submission" date="2016-10" db="EMBL/GenBank/DDBJ databases">
        <authorList>
            <person name="de Groot N.N."/>
        </authorList>
    </citation>
    <scope>NUCLEOTIDE SEQUENCE [LARGE SCALE GENOMIC DNA]</scope>
    <source>
        <strain evidence="1 2">AB35.6</strain>
    </source>
</reference>
<name>A0A1H4K2J2_9BACT</name>
<dbReference type="Proteomes" id="UP000182409">
    <property type="component" value="Unassembled WGS sequence"/>
</dbReference>
<organism evidence="1 2">
    <name type="scientific">Terriglobus roseus</name>
    <dbReference type="NCBI Taxonomy" id="392734"/>
    <lineage>
        <taxon>Bacteria</taxon>
        <taxon>Pseudomonadati</taxon>
        <taxon>Acidobacteriota</taxon>
        <taxon>Terriglobia</taxon>
        <taxon>Terriglobales</taxon>
        <taxon>Acidobacteriaceae</taxon>
        <taxon>Terriglobus</taxon>
    </lineage>
</organism>
<proteinExistence type="predicted"/>
<evidence type="ECO:0000313" key="2">
    <source>
        <dbReference type="Proteomes" id="UP000182409"/>
    </source>
</evidence>
<gene>
    <name evidence="1" type="ORF">SAMN05443244_0970</name>
</gene>
<dbReference type="EMBL" id="FNSD01000001">
    <property type="protein sequence ID" value="SEB52750.1"/>
    <property type="molecule type" value="Genomic_DNA"/>
</dbReference>